<dbReference type="PROSITE" id="PS00028">
    <property type="entry name" value="ZINC_FINGER_C2H2_1"/>
    <property type="match status" value="2"/>
</dbReference>
<dbReference type="EMBL" id="MU865298">
    <property type="protein sequence ID" value="KAK4230534.1"/>
    <property type="molecule type" value="Genomic_DNA"/>
</dbReference>
<feature type="domain" description="C2H2-type" evidence="9">
    <location>
        <begin position="47"/>
        <end position="74"/>
    </location>
</feature>
<dbReference type="InterPro" id="IPR036864">
    <property type="entry name" value="Zn2-C6_fun-type_DNA-bd_sf"/>
</dbReference>
<dbReference type="PROSITE" id="PS00463">
    <property type="entry name" value="ZN2_CY6_FUNGAL_1"/>
    <property type="match status" value="1"/>
</dbReference>
<dbReference type="InterPro" id="IPR007219">
    <property type="entry name" value="XnlR_reg_dom"/>
</dbReference>
<feature type="compositionally biased region" description="Low complexity" evidence="7">
    <location>
        <begin position="27"/>
        <end position="42"/>
    </location>
</feature>
<organism evidence="10 11">
    <name type="scientific">Podospora fimiseda</name>
    <dbReference type="NCBI Taxonomy" id="252190"/>
    <lineage>
        <taxon>Eukaryota</taxon>
        <taxon>Fungi</taxon>
        <taxon>Dikarya</taxon>
        <taxon>Ascomycota</taxon>
        <taxon>Pezizomycotina</taxon>
        <taxon>Sordariomycetes</taxon>
        <taxon>Sordariomycetidae</taxon>
        <taxon>Sordariales</taxon>
        <taxon>Podosporaceae</taxon>
        <taxon>Podospora</taxon>
    </lineage>
</organism>
<feature type="compositionally biased region" description="Pro residues" evidence="7">
    <location>
        <begin position="12"/>
        <end position="26"/>
    </location>
</feature>
<dbReference type="InterPro" id="IPR001138">
    <property type="entry name" value="Zn2Cys6_DnaBD"/>
</dbReference>
<dbReference type="SUPFAM" id="SSF57701">
    <property type="entry name" value="Zn2/Cys6 DNA-binding domain"/>
    <property type="match status" value="1"/>
</dbReference>
<dbReference type="PANTHER" id="PTHR47660">
    <property type="entry name" value="TRANSCRIPTION FACTOR WITH C2H2 AND ZN(2)-CYS(6) DNA BINDING DOMAIN (EUROFUNG)-RELATED-RELATED"/>
    <property type="match status" value="1"/>
</dbReference>
<keyword evidence="6" id="KW-0863">Zinc-finger</keyword>
<dbReference type="Gene3D" id="3.30.160.60">
    <property type="entry name" value="Classic Zinc Finger"/>
    <property type="match status" value="2"/>
</dbReference>
<dbReference type="Pfam" id="PF04082">
    <property type="entry name" value="Fungal_trans"/>
    <property type="match status" value="1"/>
</dbReference>
<sequence length="854" mass="96497">MASPIRYLINPPDQPPPPPPPPPHVPAPNSISAPASTTKSPAPSSLYQCAHCLKRYSRPEHLQRHIASHTLGKRFSCDICSKAFARADLLKRHRANHQDDESGVKRRRIFSYPGATRVAHACQACAKARVKCEEKKPCTRCKTRGISCEVPFAEDTSHHSLHLPSETSVTPDNDLVKEESHLPLPFSDFMRDVLSDGHSGRAAEVPGLAVLDFCDDVNLDFKDFDFGLLNNWNFEVTQNSRLEPVPDTHNNNNSGIDTIPSALVKVWTDSPWRWVPQRTDNAYHEQSNLPLPSKDAQAPGVTTDRVIKDTLHTSCRDKILAIVLSTCRENSMVNRVASSFPSAEMMDSWIHVFLAAHLCQVSSWIHYGTFSLNKQSPEWLAIATAAGVAFAPVATLRRFGFALQEAVRITIPNRFDEDNTKIAVIGQVQALMLVQDVGLWSGNRRKMEIAECHLPVPIAMMRYRGKFGRTAYPDIIFYPSDEGKVLEDKWKRWYELESWKRLVFHAYLRDAQVSMTQFNNPIMSYAELTLPLPCSKDLWFARTAEEFKIRYLELAPAAERPPSLPDILRDINLLSAHHHLLDVQYSISIFLHGFWALIWDFRQMKSVHKPSTHPHQPFSNNMETLIEAHRQELCKQLHDFQRVTRGWHEMSAQETMVLHLLLMNLNVCLNDFQIFSGKEGEEQAKKILPNLQRWRGTPEARTALWHAGQIFRQGRLYFPQGHLKDFYAIAIQHASLCVWTWGVVTRSLHKGKRGKGRGGGNGDDVLYIDDDDSVVALEWRDFNQSGRRAAIRGTGASGGVGSFLEETWACMAMAQEILRANFAGGREEGLPPVVENIVLVLKQLENAAWTIGFA</sequence>
<evidence type="ECO:0000256" key="6">
    <source>
        <dbReference type="PROSITE-ProRule" id="PRU00042"/>
    </source>
</evidence>
<name>A0AAN7BVT1_9PEZI</name>
<comment type="caution">
    <text evidence="10">The sequence shown here is derived from an EMBL/GenBank/DDBJ whole genome shotgun (WGS) entry which is preliminary data.</text>
</comment>
<gene>
    <name evidence="10" type="ORF">QBC38DRAFT_469001</name>
</gene>
<dbReference type="GO" id="GO:0003677">
    <property type="term" value="F:DNA binding"/>
    <property type="evidence" value="ECO:0007669"/>
    <property type="project" value="InterPro"/>
</dbReference>
<keyword evidence="2" id="KW-0862">Zinc</keyword>
<keyword evidence="3" id="KW-0805">Transcription regulation</keyword>
<evidence type="ECO:0000259" key="9">
    <source>
        <dbReference type="PROSITE" id="PS50157"/>
    </source>
</evidence>
<reference evidence="10" key="2">
    <citation type="submission" date="2023-05" db="EMBL/GenBank/DDBJ databases">
        <authorList>
            <consortium name="Lawrence Berkeley National Laboratory"/>
            <person name="Steindorff A."/>
            <person name="Hensen N."/>
            <person name="Bonometti L."/>
            <person name="Westerberg I."/>
            <person name="Brannstrom I.O."/>
            <person name="Guillou S."/>
            <person name="Cros-Aarteil S."/>
            <person name="Calhoun S."/>
            <person name="Haridas S."/>
            <person name="Kuo A."/>
            <person name="Mondo S."/>
            <person name="Pangilinan J."/>
            <person name="Riley R."/>
            <person name="Labutti K."/>
            <person name="Andreopoulos B."/>
            <person name="Lipzen A."/>
            <person name="Chen C."/>
            <person name="Yanf M."/>
            <person name="Daum C."/>
            <person name="Ng V."/>
            <person name="Clum A."/>
            <person name="Ohm R."/>
            <person name="Martin F."/>
            <person name="Silar P."/>
            <person name="Natvig D."/>
            <person name="Lalanne C."/>
            <person name="Gautier V."/>
            <person name="Ament-Velasquez S.L."/>
            <person name="Kruys A."/>
            <person name="Hutchinson M.I."/>
            <person name="Powell A.J."/>
            <person name="Barry K."/>
            <person name="Miller A.N."/>
            <person name="Grigoriev I.V."/>
            <person name="Debuchy R."/>
            <person name="Gladieux P."/>
            <person name="Thoren M.H."/>
            <person name="Johannesson H."/>
        </authorList>
    </citation>
    <scope>NUCLEOTIDE SEQUENCE</scope>
    <source>
        <strain evidence="10">CBS 990.96</strain>
    </source>
</reference>
<keyword evidence="5" id="KW-0539">Nucleus</keyword>
<dbReference type="Proteomes" id="UP001301958">
    <property type="component" value="Unassembled WGS sequence"/>
</dbReference>
<feature type="domain" description="Zn(2)-C6 fungal-type" evidence="8">
    <location>
        <begin position="121"/>
        <end position="150"/>
    </location>
</feature>
<accession>A0AAN7BVT1</accession>
<feature type="domain" description="C2H2-type" evidence="9">
    <location>
        <begin position="75"/>
        <end position="102"/>
    </location>
</feature>
<proteinExistence type="predicted"/>
<dbReference type="PANTHER" id="PTHR47660:SF2">
    <property type="entry name" value="TRANSCRIPTION FACTOR WITH C2H2 AND ZN(2)-CYS(6) DNA BINDING DOMAIN (EUROFUNG)"/>
    <property type="match status" value="1"/>
</dbReference>
<dbReference type="GO" id="GO:0000981">
    <property type="term" value="F:DNA-binding transcription factor activity, RNA polymerase II-specific"/>
    <property type="evidence" value="ECO:0007669"/>
    <property type="project" value="InterPro"/>
</dbReference>
<keyword evidence="11" id="KW-1185">Reference proteome</keyword>
<protein>
    <submittedName>
        <fullName evidence="10">Transcription factor</fullName>
    </submittedName>
</protein>
<dbReference type="SMART" id="SM00355">
    <property type="entry name" value="ZnF_C2H2"/>
    <property type="match status" value="2"/>
</dbReference>
<dbReference type="Gene3D" id="4.10.240.10">
    <property type="entry name" value="Zn(2)-C6 fungal-type DNA-binding domain"/>
    <property type="match status" value="1"/>
</dbReference>
<dbReference type="PROSITE" id="PS50048">
    <property type="entry name" value="ZN2_CY6_FUNGAL_2"/>
    <property type="match status" value="1"/>
</dbReference>
<dbReference type="SUPFAM" id="SSF57667">
    <property type="entry name" value="beta-beta-alpha zinc fingers"/>
    <property type="match status" value="1"/>
</dbReference>
<evidence type="ECO:0000313" key="10">
    <source>
        <dbReference type="EMBL" id="KAK4230534.1"/>
    </source>
</evidence>
<dbReference type="SMART" id="SM00066">
    <property type="entry name" value="GAL4"/>
    <property type="match status" value="1"/>
</dbReference>
<dbReference type="InterPro" id="IPR036236">
    <property type="entry name" value="Znf_C2H2_sf"/>
</dbReference>
<keyword evidence="1" id="KW-0479">Metal-binding</keyword>
<dbReference type="GO" id="GO:0008270">
    <property type="term" value="F:zinc ion binding"/>
    <property type="evidence" value="ECO:0007669"/>
    <property type="project" value="UniProtKB-KW"/>
</dbReference>
<evidence type="ECO:0000313" key="11">
    <source>
        <dbReference type="Proteomes" id="UP001301958"/>
    </source>
</evidence>
<evidence type="ECO:0000256" key="4">
    <source>
        <dbReference type="ARBA" id="ARBA00023163"/>
    </source>
</evidence>
<keyword evidence="4" id="KW-0804">Transcription</keyword>
<dbReference type="GO" id="GO:0006351">
    <property type="term" value="P:DNA-templated transcription"/>
    <property type="evidence" value="ECO:0007669"/>
    <property type="project" value="InterPro"/>
</dbReference>
<dbReference type="Pfam" id="PF00096">
    <property type="entry name" value="zf-C2H2"/>
    <property type="match status" value="2"/>
</dbReference>
<evidence type="ECO:0000256" key="7">
    <source>
        <dbReference type="SAM" id="MobiDB-lite"/>
    </source>
</evidence>
<dbReference type="CDD" id="cd00067">
    <property type="entry name" value="GAL4"/>
    <property type="match status" value="1"/>
</dbReference>
<evidence type="ECO:0000256" key="3">
    <source>
        <dbReference type="ARBA" id="ARBA00023015"/>
    </source>
</evidence>
<evidence type="ECO:0000256" key="5">
    <source>
        <dbReference type="ARBA" id="ARBA00023242"/>
    </source>
</evidence>
<dbReference type="InterPro" id="IPR013087">
    <property type="entry name" value="Znf_C2H2_type"/>
</dbReference>
<dbReference type="CDD" id="cd12148">
    <property type="entry name" value="fungal_TF_MHR"/>
    <property type="match status" value="1"/>
</dbReference>
<evidence type="ECO:0000259" key="8">
    <source>
        <dbReference type="PROSITE" id="PS50048"/>
    </source>
</evidence>
<feature type="region of interest" description="Disordered" evidence="7">
    <location>
        <begin position="1"/>
        <end position="42"/>
    </location>
</feature>
<reference evidence="10" key="1">
    <citation type="journal article" date="2023" name="Mol. Phylogenet. Evol.">
        <title>Genome-scale phylogeny and comparative genomics of the fungal order Sordariales.</title>
        <authorList>
            <person name="Hensen N."/>
            <person name="Bonometti L."/>
            <person name="Westerberg I."/>
            <person name="Brannstrom I.O."/>
            <person name="Guillou S."/>
            <person name="Cros-Aarteil S."/>
            <person name="Calhoun S."/>
            <person name="Haridas S."/>
            <person name="Kuo A."/>
            <person name="Mondo S."/>
            <person name="Pangilinan J."/>
            <person name="Riley R."/>
            <person name="LaButti K."/>
            <person name="Andreopoulos B."/>
            <person name="Lipzen A."/>
            <person name="Chen C."/>
            <person name="Yan M."/>
            <person name="Daum C."/>
            <person name="Ng V."/>
            <person name="Clum A."/>
            <person name="Steindorff A."/>
            <person name="Ohm R.A."/>
            <person name="Martin F."/>
            <person name="Silar P."/>
            <person name="Natvig D.O."/>
            <person name="Lalanne C."/>
            <person name="Gautier V."/>
            <person name="Ament-Velasquez S.L."/>
            <person name="Kruys A."/>
            <person name="Hutchinson M.I."/>
            <person name="Powell A.J."/>
            <person name="Barry K."/>
            <person name="Miller A.N."/>
            <person name="Grigoriev I.V."/>
            <person name="Debuchy R."/>
            <person name="Gladieux P."/>
            <person name="Hiltunen Thoren M."/>
            <person name="Johannesson H."/>
        </authorList>
    </citation>
    <scope>NUCLEOTIDE SEQUENCE</scope>
    <source>
        <strain evidence="10">CBS 990.96</strain>
    </source>
</reference>
<evidence type="ECO:0000256" key="1">
    <source>
        <dbReference type="ARBA" id="ARBA00022723"/>
    </source>
</evidence>
<dbReference type="AlphaFoldDB" id="A0AAN7BVT1"/>
<dbReference type="PROSITE" id="PS50157">
    <property type="entry name" value="ZINC_FINGER_C2H2_2"/>
    <property type="match status" value="2"/>
</dbReference>
<dbReference type="Pfam" id="PF00172">
    <property type="entry name" value="Zn_clus"/>
    <property type="match status" value="1"/>
</dbReference>
<evidence type="ECO:0000256" key="2">
    <source>
        <dbReference type="ARBA" id="ARBA00022833"/>
    </source>
</evidence>